<comment type="caution">
    <text evidence="2">The sequence shown here is derived from an EMBL/GenBank/DDBJ whole genome shotgun (WGS) entry which is preliminary data.</text>
</comment>
<evidence type="ECO:0000313" key="3">
    <source>
        <dbReference type="Proteomes" id="UP000886841"/>
    </source>
</evidence>
<feature type="compositionally biased region" description="Low complexity" evidence="1">
    <location>
        <begin position="143"/>
        <end position="152"/>
    </location>
</feature>
<protein>
    <submittedName>
        <fullName evidence="2">Uncharacterized protein</fullName>
    </submittedName>
</protein>
<feature type="compositionally biased region" description="Low complexity" evidence="1">
    <location>
        <begin position="283"/>
        <end position="294"/>
    </location>
</feature>
<evidence type="ECO:0000256" key="1">
    <source>
        <dbReference type="SAM" id="MobiDB-lite"/>
    </source>
</evidence>
<reference evidence="2" key="2">
    <citation type="journal article" date="2021" name="PeerJ">
        <title>Extensive microbial diversity within the chicken gut microbiome revealed by metagenomics and culture.</title>
        <authorList>
            <person name="Gilroy R."/>
            <person name="Ravi A."/>
            <person name="Getino M."/>
            <person name="Pursley I."/>
            <person name="Horton D.L."/>
            <person name="Alikhan N.F."/>
            <person name="Baker D."/>
            <person name="Gharbi K."/>
            <person name="Hall N."/>
            <person name="Watson M."/>
            <person name="Adriaenssens E.M."/>
            <person name="Foster-Nyarko E."/>
            <person name="Jarju S."/>
            <person name="Secka A."/>
            <person name="Antonio M."/>
            <person name="Oren A."/>
            <person name="Chaudhuri R.R."/>
            <person name="La Ragione R."/>
            <person name="Hildebrand F."/>
            <person name="Pallen M.J."/>
        </authorList>
    </citation>
    <scope>NUCLEOTIDE SEQUENCE</scope>
    <source>
        <strain evidence="2">ChiSxjej1B13-7041</strain>
    </source>
</reference>
<evidence type="ECO:0000313" key="2">
    <source>
        <dbReference type="EMBL" id="HIR92344.1"/>
    </source>
</evidence>
<feature type="compositionally biased region" description="Acidic residues" evidence="1">
    <location>
        <begin position="169"/>
        <end position="179"/>
    </location>
</feature>
<feature type="compositionally biased region" description="Polar residues" evidence="1">
    <location>
        <begin position="258"/>
        <end position="282"/>
    </location>
</feature>
<organism evidence="2 3">
    <name type="scientific">Candidatus Egerieimonas intestinavium</name>
    <dbReference type="NCBI Taxonomy" id="2840777"/>
    <lineage>
        <taxon>Bacteria</taxon>
        <taxon>Bacillati</taxon>
        <taxon>Bacillota</taxon>
        <taxon>Clostridia</taxon>
        <taxon>Lachnospirales</taxon>
        <taxon>Lachnospiraceae</taxon>
        <taxon>Lachnospiraceae incertae sedis</taxon>
        <taxon>Candidatus Egerieimonas</taxon>
    </lineage>
</organism>
<reference evidence="2" key="1">
    <citation type="submission" date="2020-10" db="EMBL/GenBank/DDBJ databases">
        <authorList>
            <person name="Gilroy R."/>
        </authorList>
    </citation>
    <scope>NUCLEOTIDE SEQUENCE</scope>
    <source>
        <strain evidence="2">ChiSxjej1B13-7041</strain>
    </source>
</reference>
<accession>A0A9D1EIT0</accession>
<sequence length="433" mass="48238">MSDYRRFISYLYEYRQGAKAENRGFVRVESRSGTCTLEIHMKLPALSAGAQLSTYGFVRQDSSLGGILFHRSSTGNGFYDARFSTEANHMGGSEYPLEQLGGLLIFSENGHCYGTAWDEASIQVEQFAPLNLSAEDSPEDLPEGLPSSEESSAANTVEASLAAAFTPAPEEEPLEETASEPEPQAFVPAPEEEPLTEAASEPEPQAFVPVPEEEPLTEAALEPEPKAFIPVPEEEQVTQASVPLYRRSPRSAGFRRNVSGQSTSCQTADRQNNSRQGTRPQTAAQQEASRQEPPQQEPPRQEAFLQEAPGSRDWCADPRWFQVQQRYPAMQPFPDDTICECVRLDLKDLPTLRRDGWTIGSNRFVLHGFYSHRHLLLGRLCGRDGCCYVLGIPGFYDRQEQFMANSFGFPCFHAAALQNTPGRTFGYWYRPIS</sequence>
<proteinExistence type="predicted"/>
<dbReference type="Proteomes" id="UP000886841">
    <property type="component" value="Unassembled WGS sequence"/>
</dbReference>
<dbReference type="AlphaFoldDB" id="A0A9D1EIT0"/>
<feature type="region of interest" description="Disordered" evidence="1">
    <location>
        <begin position="134"/>
        <end position="309"/>
    </location>
</feature>
<name>A0A9D1EIT0_9FIRM</name>
<feature type="compositionally biased region" description="Low complexity" evidence="1">
    <location>
        <begin position="196"/>
        <end position="210"/>
    </location>
</feature>
<gene>
    <name evidence="2" type="ORF">IAB98_02840</name>
</gene>
<dbReference type="EMBL" id="DVHU01000023">
    <property type="protein sequence ID" value="HIR92344.1"/>
    <property type="molecule type" value="Genomic_DNA"/>
</dbReference>